<organism evidence="2 3">
    <name type="scientific">Streptococcus caledonicus</name>
    <dbReference type="NCBI Taxonomy" id="2614158"/>
    <lineage>
        <taxon>Bacteria</taxon>
        <taxon>Bacillati</taxon>
        <taxon>Bacillota</taxon>
        <taxon>Bacilli</taxon>
        <taxon>Lactobacillales</taxon>
        <taxon>Streptococcaceae</taxon>
        <taxon>Streptococcus</taxon>
    </lineage>
</organism>
<sequence>MVHTKQSAIFRGFYPLKILVLIFILIQYGKYYEVYDVIIYRIGKVYKLSPIPTEYEMKSKLPDLKRVRKCYNPLNPQEAYLPDNEGKWILS</sequence>
<proteinExistence type="predicted"/>
<keyword evidence="1" id="KW-0812">Transmembrane</keyword>
<gene>
    <name evidence="2" type="ORF">ACFPQ3_11230</name>
</gene>
<feature type="transmembrane region" description="Helical" evidence="1">
    <location>
        <begin position="12"/>
        <end position="29"/>
    </location>
</feature>
<name>A0ABW0UID9_9STRE</name>
<comment type="caution">
    <text evidence="2">The sequence shown here is derived from an EMBL/GenBank/DDBJ whole genome shotgun (WGS) entry which is preliminary data.</text>
</comment>
<evidence type="ECO:0000256" key="1">
    <source>
        <dbReference type="SAM" id="Phobius"/>
    </source>
</evidence>
<keyword evidence="1" id="KW-1133">Transmembrane helix</keyword>
<reference evidence="3" key="1">
    <citation type="journal article" date="2019" name="Int. J. Syst. Evol. Microbiol.">
        <title>The Global Catalogue of Microorganisms (GCM) 10K type strain sequencing project: providing services to taxonomists for standard genome sequencing and annotation.</title>
        <authorList>
            <consortium name="The Broad Institute Genomics Platform"/>
            <consortium name="The Broad Institute Genome Sequencing Center for Infectious Disease"/>
            <person name="Wu L."/>
            <person name="Ma J."/>
        </authorList>
    </citation>
    <scope>NUCLEOTIDE SEQUENCE [LARGE SCALE GENOMIC DNA]</scope>
    <source>
        <strain evidence="3">DT43</strain>
    </source>
</reference>
<dbReference type="RefSeq" id="WP_156805874.1">
    <property type="nucleotide sequence ID" value="NZ_JBHSOJ010000033.1"/>
</dbReference>
<accession>A0ABW0UID9</accession>
<dbReference type="Proteomes" id="UP001596110">
    <property type="component" value="Unassembled WGS sequence"/>
</dbReference>
<dbReference type="EMBL" id="JBHSOJ010000033">
    <property type="protein sequence ID" value="MFC5632094.1"/>
    <property type="molecule type" value="Genomic_DNA"/>
</dbReference>
<keyword evidence="3" id="KW-1185">Reference proteome</keyword>
<protein>
    <submittedName>
        <fullName evidence="2">Uncharacterized protein</fullName>
    </submittedName>
</protein>
<evidence type="ECO:0000313" key="3">
    <source>
        <dbReference type="Proteomes" id="UP001596110"/>
    </source>
</evidence>
<evidence type="ECO:0000313" key="2">
    <source>
        <dbReference type="EMBL" id="MFC5632094.1"/>
    </source>
</evidence>
<keyword evidence="1" id="KW-0472">Membrane</keyword>